<dbReference type="SUPFAM" id="SSF53474">
    <property type="entry name" value="alpha/beta-Hydrolases"/>
    <property type="match status" value="1"/>
</dbReference>
<evidence type="ECO:0000313" key="3">
    <source>
        <dbReference type="Proteomes" id="UP000015453"/>
    </source>
</evidence>
<comment type="caution">
    <text evidence="2">The sequence shown here is derived from an EMBL/GenBank/DDBJ whole genome shotgun (WGS) entry which is preliminary data.</text>
</comment>
<proteinExistence type="inferred from homology"/>
<protein>
    <recommendedName>
        <fullName evidence="4">Serine carboxypeptidase</fullName>
    </recommendedName>
</protein>
<dbReference type="InterPro" id="IPR001563">
    <property type="entry name" value="Peptidase_S10"/>
</dbReference>
<evidence type="ECO:0000256" key="1">
    <source>
        <dbReference type="ARBA" id="ARBA00009431"/>
    </source>
</evidence>
<dbReference type="Pfam" id="PF00450">
    <property type="entry name" value="Peptidase_S10"/>
    <property type="match status" value="1"/>
</dbReference>
<dbReference type="PRINTS" id="PR00724">
    <property type="entry name" value="CRBOXYPTASEC"/>
</dbReference>
<dbReference type="EMBL" id="AUSU01005071">
    <property type="protein sequence ID" value="EPS64042.1"/>
    <property type="molecule type" value="Genomic_DNA"/>
</dbReference>
<keyword evidence="3" id="KW-1185">Reference proteome</keyword>
<dbReference type="InterPro" id="IPR029058">
    <property type="entry name" value="AB_hydrolase_fold"/>
</dbReference>
<dbReference type="Gene3D" id="3.40.50.1820">
    <property type="entry name" value="alpha/beta hydrolase"/>
    <property type="match status" value="1"/>
</dbReference>
<organism evidence="2 3">
    <name type="scientific">Genlisea aurea</name>
    <dbReference type="NCBI Taxonomy" id="192259"/>
    <lineage>
        <taxon>Eukaryota</taxon>
        <taxon>Viridiplantae</taxon>
        <taxon>Streptophyta</taxon>
        <taxon>Embryophyta</taxon>
        <taxon>Tracheophyta</taxon>
        <taxon>Spermatophyta</taxon>
        <taxon>Magnoliopsida</taxon>
        <taxon>eudicotyledons</taxon>
        <taxon>Gunneridae</taxon>
        <taxon>Pentapetalae</taxon>
        <taxon>asterids</taxon>
        <taxon>lamiids</taxon>
        <taxon>Lamiales</taxon>
        <taxon>Lentibulariaceae</taxon>
        <taxon>Genlisea</taxon>
    </lineage>
</organism>
<dbReference type="GO" id="GO:0006508">
    <property type="term" value="P:proteolysis"/>
    <property type="evidence" value="ECO:0007669"/>
    <property type="project" value="InterPro"/>
</dbReference>
<dbReference type="GO" id="GO:0019748">
    <property type="term" value="P:secondary metabolic process"/>
    <property type="evidence" value="ECO:0007669"/>
    <property type="project" value="TreeGrafter"/>
</dbReference>
<dbReference type="Proteomes" id="UP000015453">
    <property type="component" value="Unassembled WGS sequence"/>
</dbReference>
<dbReference type="OrthoDB" id="443318at2759"/>
<dbReference type="GO" id="GO:0016747">
    <property type="term" value="F:acyltransferase activity, transferring groups other than amino-acyl groups"/>
    <property type="evidence" value="ECO:0007669"/>
    <property type="project" value="TreeGrafter"/>
</dbReference>
<dbReference type="AlphaFoldDB" id="S8DVU7"/>
<dbReference type="GO" id="GO:0004185">
    <property type="term" value="F:serine-type carboxypeptidase activity"/>
    <property type="evidence" value="ECO:0007669"/>
    <property type="project" value="InterPro"/>
</dbReference>
<sequence length="183" mass="20483">LTILMLLIIRNGSSVRIVETLPGFTGRLPFKLETGYIGVGEKEAIQMFYYFIESERDPVSDPLVIWLTGGPGCSGFSGLAYEIGESNLFHLYIFFGMPFLVLRSHSWTKVASIIFIDSPVGTGFSYSTGPIRLSDSETTNTNYEFLQKWLLRHGRFINNPFFVSADSYGGKLATLLAFRILRG</sequence>
<evidence type="ECO:0008006" key="4">
    <source>
        <dbReference type="Google" id="ProtNLM"/>
    </source>
</evidence>
<evidence type="ECO:0000313" key="2">
    <source>
        <dbReference type="EMBL" id="EPS64042.1"/>
    </source>
</evidence>
<dbReference type="PANTHER" id="PTHR11802:SF224">
    <property type="entry name" value="SERINE CARBOXYPEPTIDASE-LIKE 7 ISOFORM X1"/>
    <property type="match status" value="1"/>
</dbReference>
<comment type="similarity">
    <text evidence="1">Belongs to the peptidase S10 family.</text>
</comment>
<dbReference type="PANTHER" id="PTHR11802">
    <property type="entry name" value="SERINE PROTEASE FAMILY S10 SERINE CARBOXYPEPTIDASE"/>
    <property type="match status" value="1"/>
</dbReference>
<accession>S8DVU7</accession>
<reference evidence="2 3" key="1">
    <citation type="journal article" date="2013" name="BMC Genomics">
        <title>The miniature genome of a carnivorous plant Genlisea aurea contains a low number of genes and short non-coding sequences.</title>
        <authorList>
            <person name="Leushkin E.V."/>
            <person name="Sutormin R.A."/>
            <person name="Nabieva E.R."/>
            <person name="Penin A.A."/>
            <person name="Kondrashov A.S."/>
            <person name="Logacheva M.D."/>
        </authorList>
    </citation>
    <scope>NUCLEOTIDE SEQUENCE [LARGE SCALE GENOMIC DNA]</scope>
</reference>
<gene>
    <name evidence="2" type="ORF">M569_10739</name>
</gene>
<name>S8DVU7_9LAMI</name>
<feature type="non-terminal residue" evidence="2">
    <location>
        <position position="1"/>
    </location>
</feature>